<keyword evidence="1" id="KW-0472">Membrane</keyword>
<organism evidence="2 3">
    <name type="scientific">Liparis tanakae</name>
    <name type="common">Tanaka's snailfish</name>
    <dbReference type="NCBI Taxonomy" id="230148"/>
    <lineage>
        <taxon>Eukaryota</taxon>
        <taxon>Metazoa</taxon>
        <taxon>Chordata</taxon>
        <taxon>Craniata</taxon>
        <taxon>Vertebrata</taxon>
        <taxon>Euteleostomi</taxon>
        <taxon>Actinopterygii</taxon>
        <taxon>Neopterygii</taxon>
        <taxon>Teleostei</taxon>
        <taxon>Neoteleostei</taxon>
        <taxon>Acanthomorphata</taxon>
        <taxon>Eupercaria</taxon>
        <taxon>Perciformes</taxon>
        <taxon>Cottioidei</taxon>
        <taxon>Cottales</taxon>
        <taxon>Liparidae</taxon>
        <taxon>Liparis</taxon>
    </lineage>
</organism>
<sequence>MDSACGDRRDEVQDYNVSALQVQIVTTLPRYSWVPGPKSASWWEELPESIKGGTKGSFVLSLAPALMTLSLSRACCTSLGIYCFSNSLKRFWLFHLRADFRMPMKPPYLFWYDLAGDISFLPFFLPCLLLLLLKLILKRQGALSIVGGVRLAAQIPLVHPESPGHGIVPLQRKGQQQTPLHWLLLLFGKQGLHLLLRSFPHGTTEGEIKLRGIRQSPAW</sequence>
<dbReference type="Proteomes" id="UP000314294">
    <property type="component" value="Unassembled WGS sequence"/>
</dbReference>
<comment type="caution">
    <text evidence="2">The sequence shown here is derived from an EMBL/GenBank/DDBJ whole genome shotgun (WGS) entry which is preliminary data.</text>
</comment>
<feature type="transmembrane region" description="Helical" evidence="1">
    <location>
        <begin position="109"/>
        <end position="133"/>
    </location>
</feature>
<keyword evidence="3" id="KW-1185">Reference proteome</keyword>
<evidence type="ECO:0000313" key="2">
    <source>
        <dbReference type="EMBL" id="TNN58789.1"/>
    </source>
</evidence>
<protein>
    <submittedName>
        <fullName evidence="2">Uncharacterized protein</fullName>
    </submittedName>
</protein>
<accession>A0A4Z2GZ83</accession>
<gene>
    <name evidence="2" type="ORF">EYF80_031034</name>
</gene>
<name>A0A4Z2GZ83_9TELE</name>
<keyword evidence="1" id="KW-0812">Transmembrane</keyword>
<proteinExistence type="predicted"/>
<dbReference type="AlphaFoldDB" id="A0A4Z2GZ83"/>
<keyword evidence="1" id="KW-1133">Transmembrane helix</keyword>
<reference evidence="2 3" key="1">
    <citation type="submission" date="2019-03" db="EMBL/GenBank/DDBJ databases">
        <title>First draft genome of Liparis tanakae, snailfish: a comprehensive survey of snailfish specific genes.</title>
        <authorList>
            <person name="Kim W."/>
            <person name="Song I."/>
            <person name="Jeong J.-H."/>
            <person name="Kim D."/>
            <person name="Kim S."/>
            <person name="Ryu S."/>
            <person name="Song J.Y."/>
            <person name="Lee S.K."/>
        </authorList>
    </citation>
    <scope>NUCLEOTIDE SEQUENCE [LARGE SCALE GENOMIC DNA]</scope>
    <source>
        <tissue evidence="2">Muscle</tissue>
    </source>
</reference>
<dbReference type="EMBL" id="SRLO01000371">
    <property type="protein sequence ID" value="TNN58789.1"/>
    <property type="molecule type" value="Genomic_DNA"/>
</dbReference>
<evidence type="ECO:0000313" key="3">
    <source>
        <dbReference type="Proteomes" id="UP000314294"/>
    </source>
</evidence>
<evidence type="ECO:0000256" key="1">
    <source>
        <dbReference type="SAM" id="Phobius"/>
    </source>
</evidence>